<dbReference type="InterPro" id="IPR000182">
    <property type="entry name" value="GNAT_dom"/>
</dbReference>
<name>A0ABS3RH99_9ACTN</name>
<feature type="domain" description="N-acetyltransferase" evidence="3">
    <location>
        <begin position="3"/>
        <end position="161"/>
    </location>
</feature>
<gene>
    <name evidence="4" type="ORF">J4709_00715</name>
</gene>
<dbReference type="InterPro" id="IPR016181">
    <property type="entry name" value="Acyl_CoA_acyltransferase"/>
</dbReference>
<evidence type="ECO:0000313" key="5">
    <source>
        <dbReference type="Proteomes" id="UP000680206"/>
    </source>
</evidence>
<organism evidence="4 5">
    <name type="scientific">Actinomadura violacea</name>
    <dbReference type="NCBI Taxonomy" id="2819934"/>
    <lineage>
        <taxon>Bacteria</taxon>
        <taxon>Bacillati</taxon>
        <taxon>Actinomycetota</taxon>
        <taxon>Actinomycetes</taxon>
        <taxon>Streptosporangiales</taxon>
        <taxon>Thermomonosporaceae</taxon>
        <taxon>Actinomadura</taxon>
    </lineage>
</organism>
<dbReference type="PROSITE" id="PS51186">
    <property type="entry name" value="GNAT"/>
    <property type="match status" value="1"/>
</dbReference>
<dbReference type="Pfam" id="PF00583">
    <property type="entry name" value="Acetyltransf_1"/>
    <property type="match status" value="1"/>
</dbReference>
<dbReference type="RefSeq" id="WP_208235702.1">
    <property type="nucleotide sequence ID" value="NZ_JAGEPF010000001.1"/>
</dbReference>
<keyword evidence="5" id="KW-1185">Reference proteome</keyword>
<dbReference type="PANTHER" id="PTHR43877">
    <property type="entry name" value="AMINOALKYLPHOSPHONATE N-ACETYLTRANSFERASE-RELATED-RELATED"/>
    <property type="match status" value="1"/>
</dbReference>
<keyword evidence="1" id="KW-0808">Transferase</keyword>
<accession>A0ABS3RH99</accession>
<dbReference type="EMBL" id="JAGEPF010000001">
    <property type="protein sequence ID" value="MBO2456106.1"/>
    <property type="molecule type" value="Genomic_DNA"/>
</dbReference>
<dbReference type="PANTHER" id="PTHR43877:SF1">
    <property type="entry name" value="ACETYLTRANSFERASE"/>
    <property type="match status" value="1"/>
</dbReference>
<keyword evidence="2" id="KW-0012">Acyltransferase</keyword>
<comment type="caution">
    <text evidence="4">The sequence shown here is derived from an EMBL/GenBank/DDBJ whole genome shotgun (WGS) entry which is preliminary data.</text>
</comment>
<protein>
    <submittedName>
        <fullName evidence="4">GNAT family N-acetyltransferase</fullName>
    </submittedName>
</protein>
<evidence type="ECO:0000259" key="3">
    <source>
        <dbReference type="PROSITE" id="PS51186"/>
    </source>
</evidence>
<evidence type="ECO:0000256" key="2">
    <source>
        <dbReference type="ARBA" id="ARBA00023315"/>
    </source>
</evidence>
<dbReference type="Proteomes" id="UP000680206">
    <property type="component" value="Unassembled WGS sequence"/>
</dbReference>
<dbReference type="InterPro" id="IPR050832">
    <property type="entry name" value="Bact_Acetyltransf"/>
</dbReference>
<dbReference type="Gene3D" id="3.40.630.30">
    <property type="match status" value="1"/>
</dbReference>
<evidence type="ECO:0000256" key="1">
    <source>
        <dbReference type="ARBA" id="ARBA00022679"/>
    </source>
</evidence>
<evidence type="ECO:0000313" key="4">
    <source>
        <dbReference type="EMBL" id="MBO2456106.1"/>
    </source>
</evidence>
<dbReference type="SUPFAM" id="SSF55729">
    <property type="entry name" value="Acyl-CoA N-acyltransferases (Nat)"/>
    <property type="match status" value="1"/>
</dbReference>
<dbReference type="CDD" id="cd04301">
    <property type="entry name" value="NAT_SF"/>
    <property type="match status" value="1"/>
</dbReference>
<reference evidence="4 5" key="1">
    <citation type="submission" date="2021-03" db="EMBL/GenBank/DDBJ databases">
        <title>Actinomadura violae sp. nov., isolated from lichen in Thailand.</title>
        <authorList>
            <person name="Kanchanasin P."/>
            <person name="Saeng-In P."/>
            <person name="Phongsopitanun W."/>
            <person name="Yuki M."/>
            <person name="Kudo T."/>
            <person name="Ohkuma M."/>
            <person name="Tanasupawat S."/>
        </authorList>
    </citation>
    <scope>NUCLEOTIDE SEQUENCE [LARGE SCALE GENOMIC DNA]</scope>
    <source>
        <strain evidence="4 5">LCR2-06</strain>
    </source>
</reference>
<sequence>MPPAIRTATETDAPAIAHLHLASYRAAYRGLLPDDFLSGLDPAQREHRWLESLRDPSRATFVAESGTALTGFAEIAFSGELKALHIAETHWRQGTGTALHSRAVHTLKAAGLKSAVLWVLQGNQRACAFYETAGWTFTGETRHRTIRGTAVDELRYRIRWP</sequence>
<proteinExistence type="predicted"/>